<dbReference type="OrthoDB" id="289120at2"/>
<dbReference type="RefSeq" id="WP_114368878.1">
    <property type="nucleotide sequence ID" value="NZ_QPEX01000024.1"/>
</dbReference>
<accession>A0A368KQS7</accession>
<keyword evidence="2" id="KW-0812">Transmembrane</keyword>
<feature type="transmembrane region" description="Helical" evidence="2">
    <location>
        <begin position="142"/>
        <end position="159"/>
    </location>
</feature>
<reference evidence="3 4" key="1">
    <citation type="submission" date="2018-07" db="EMBL/GenBank/DDBJ databases">
        <title>Comparative genomes isolates from brazilian mangrove.</title>
        <authorList>
            <person name="De Araujo J.E."/>
            <person name="Taketani R.G."/>
            <person name="Silva M.C.P."/>
            <person name="Lourenco M.V."/>
            <person name="Oliveira V.M."/>
            <person name="Andreote F.D."/>
        </authorList>
    </citation>
    <scope>NUCLEOTIDE SEQUENCE [LARGE SCALE GENOMIC DNA]</scope>
    <source>
        <strain evidence="3 4">HEX PRIS-MGV</strain>
    </source>
</reference>
<protein>
    <recommendedName>
        <fullName evidence="5">DUF4064 domain-containing protein</fullName>
    </recommendedName>
</protein>
<feature type="transmembrane region" description="Helical" evidence="2">
    <location>
        <begin position="117"/>
        <end position="136"/>
    </location>
</feature>
<dbReference type="EMBL" id="QPEX01000024">
    <property type="protein sequence ID" value="RCS49161.1"/>
    <property type="molecule type" value="Genomic_DNA"/>
</dbReference>
<feature type="transmembrane region" description="Helical" evidence="2">
    <location>
        <begin position="32"/>
        <end position="65"/>
    </location>
</feature>
<dbReference type="AlphaFoldDB" id="A0A368KQS7"/>
<feature type="transmembrane region" description="Helical" evidence="2">
    <location>
        <begin position="85"/>
        <end position="105"/>
    </location>
</feature>
<evidence type="ECO:0000256" key="1">
    <source>
        <dbReference type="SAM" id="MobiDB-lite"/>
    </source>
</evidence>
<comment type="caution">
    <text evidence="3">The sequence shown here is derived from an EMBL/GenBank/DDBJ whole genome shotgun (WGS) entry which is preliminary data.</text>
</comment>
<feature type="region of interest" description="Disordered" evidence="1">
    <location>
        <begin position="1"/>
        <end position="25"/>
    </location>
</feature>
<sequence length="168" mass="17861">MSNFEDDPFRSPADNPAGYEGREQPRDDEHGLIVAVAVINYIFGSLCLMCGVCSGVLGGSVLGIIFAAIGNDPQFGPDAKMGMGIASMAVVLLAVIQVLIGLLVLLAGYGVQCFREWGRILTVVLGIISGLVGLLALSSLNIFGLLQIGYAIFVLVVLLNPRYTRNFR</sequence>
<keyword evidence="2" id="KW-1133">Transmembrane helix</keyword>
<proteinExistence type="predicted"/>
<dbReference type="Proteomes" id="UP000253562">
    <property type="component" value="Unassembled WGS sequence"/>
</dbReference>
<name>A0A368KQS7_9BACT</name>
<keyword evidence="2" id="KW-0472">Membrane</keyword>
<evidence type="ECO:0000313" key="3">
    <source>
        <dbReference type="EMBL" id="RCS49161.1"/>
    </source>
</evidence>
<evidence type="ECO:0000313" key="4">
    <source>
        <dbReference type="Proteomes" id="UP000253562"/>
    </source>
</evidence>
<evidence type="ECO:0000256" key="2">
    <source>
        <dbReference type="SAM" id="Phobius"/>
    </source>
</evidence>
<organism evidence="3 4">
    <name type="scientific">Bremerella cremea</name>
    <dbReference type="NCBI Taxonomy" id="1031537"/>
    <lineage>
        <taxon>Bacteria</taxon>
        <taxon>Pseudomonadati</taxon>
        <taxon>Planctomycetota</taxon>
        <taxon>Planctomycetia</taxon>
        <taxon>Pirellulales</taxon>
        <taxon>Pirellulaceae</taxon>
        <taxon>Bremerella</taxon>
    </lineage>
</organism>
<evidence type="ECO:0008006" key="5">
    <source>
        <dbReference type="Google" id="ProtNLM"/>
    </source>
</evidence>
<gene>
    <name evidence="3" type="ORF">DTL42_11500</name>
</gene>